<name>A0A6A5T6Y2_9PLEO</name>
<dbReference type="Proteomes" id="UP000800038">
    <property type="component" value="Unassembled WGS sequence"/>
</dbReference>
<accession>A0A6A5T6Y2</accession>
<evidence type="ECO:0000313" key="3">
    <source>
        <dbReference type="EMBL" id="KAF1947950.1"/>
    </source>
</evidence>
<sequence>MRSTMDWRLLDYAKEAVDTASGLQVFLGEIQQYSKDITGNIAELFAISNALHVLHEALDLSRYGRYSGHILKDLEVCLPSLGYTLDDVRDMFSKSKKGKTAPGAFPGTPPYAIIWEDALADLKVQGISLPLRLELFRTYLQGMCEALKGEEDEEELRSLRIRLSKLLKKQGPIDSYFNRLSVHGSGHGYAKTPMPPSPKVARPKIYSHYTYPAQQYSHLQAQPPPPLPHRAHIAPTWGGIGIGDIPFIPPPVPEIPQSPTYSSASSHAYSNYSTDSEPAAHWAMKIFDGRHSSTPFQTLGDATVCLGKDEPRVIEFLNGDGFEKVLELPFEATNVWVRIYWRADDSRCRILFLTINPSGRRIRQCIPITGLKLQRTESCVQLCRVNRKDGQLDLWARLRFTLYERMVLFYCTAVAMKRQDQNGIAEGLEDFFESGEQMEFSGEITDNRYLHAFRVFRDEDSGCVRFEATARRGPLSTIPIWTAFVTEYTGHKGWMKRVGSATIQFGELHPYVFCEGYKVPKGPTGKYQLTFTTPEDARNFIERFHRIRVR</sequence>
<dbReference type="InterPro" id="IPR057081">
    <property type="entry name" value="PH_N"/>
</dbReference>
<dbReference type="Pfam" id="PF23074">
    <property type="entry name" value="PH_FT_N"/>
    <property type="match status" value="1"/>
</dbReference>
<dbReference type="OrthoDB" id="5345571at2759"/>
<keyword evidence="4" id="KW-1185">Reference proteome</keyword>
<dbReference type="Pfam" id="PF23076">
    <property type="entry name" value="PH_FT_C"/>
    <property type="match status" value="1"/>
</dbReference>
<reference evidence="3" key="1">
    <citation type="journal article" date="2020" name="Stud. Mycol.">
        <title>101 Dothideomycetes genomes: a test case for predicting lifestyles and emergence of pathogens.</title>
        <authorList>
            <person name="Haridas S."/>
            <person name="Albert R."/>
            <person name="Binder M."/>
            <person name="Bloem J."/>
            <person name="Labutti K."/>
            <person name="Salamov A."/>
            <person name="Andreopoulos B."/>
            <person name="Baker S."/>
            <person name="Barry K."/>
            <person name="Bills G."/>
            <person name="Bluhm B."/>
            <person name="Cannon C."/>
            <person name="Castanera R."/>
            <person name="Culley D."/>
            <person name="Daum C."/>
            <person name="Ezra D."/>
            <person name="Gonzalez J."/>
            <person name="Henrissat B."/>
            <person name="Kuo A."/>
            <person name="Liang C."/>
            <person name="Lipzen A."/>
            <person name="Lutzoni F."/>
            <person name="Magnuson J."/>
            <person name="Mondo S."/>
            <person name="Nolan M."/>
            <person name="Ohm R."/>
            <person name="Pangilinan J."/>
            <person name="Park H.-J."/>
            <person name="Ramirez L."/>
            <person name="Alfaro M."/>
            <person name="Sun H."/>
            <person name="Tritt A."/>
            <person name="Yoshinaga Y."/>
            <person name="Zwiers L.-H."/>
            <person name="Turgeon B."/>
            <person name="Goodwin S."/>
            <person name="Spatafora J."/>
            <person name="Crous P."/>
            <person name="Grigoriev I."/>
        </authorList>
    </citation>
    <scope>NUCLEOTIDE SEQUENCE</scope>
    <source>
        <strain evidence="3">CBS 161.51</strain>
    </source>
</reference>
<dbReference type="EMBL" id="ML975997">
    <property type="protein sequence ID" value="KAF1947950.1"/>
    <property type="molecule type" value="Genomic_DNA"/>
</dbReference>
<evidence type="ECO:0000313" key="4">
    <source>
        <dbReference type="Proteomes" id="UP000800038"/>
    </source>
</evidence>
<feature type="domain" description="PH" evidence="1">
    <location>
        <begin position="320"/>
        <end position="432"/>
    </location>
</feature>
<dbReference type="AlphaFoldDB" id="A0A6A5T6Y2"/>
<evidence type="ECO:0000259" key="1">
    <source>
        <dbReference type="Pfam" id="PF23074"/>
    </source>
</evidence>
<proteinExistence type="predicted"/>
<feature type="domain" description="PH" evidence="2">
    <location>
        <begin position="438"/>
        <end position="547"/>
    </location>
</feature>
<organism evidence="3 4">
    <name type="scientific">Clathrospora elynae</name>
    <dbReference type="NCBI Taxonomy" id="706981"/>
    <lineage>
        <taxon>Eukaryota</taxon>
        <taxon>Fungi</taxon>
        <taxon>Dikarya</taxon>
        <taxon>Ascomycota</taxon>
        <taxon>Pezizomycotina</taxon>
        <taxon>Dothideomycetes</taxon>
        <taxon>Pleosporomycetidae</taxon>
        <taxon>Pleosporales</taxon>
        <taxon>Diademaceae</taxon>
        <taxon>Clathrospora</taxon>
    </lineage>
</organism>
<protein>
    <submittedName>
        <fullName evidence="3">Uncharacterized protein</fullName>
    </submittedName>
</protein>
<dbReference type="InterPro" id="IPR057082">
    <property type="entry name" value="PH_C"/>
</dbReference>
<gene>
    <name evidence="3" type="ORF">EJ02DRAFT_9010</name>
</gene>
<evidence type="ECO:0000259" key="2">
    <source>
        <dbReference type="Pfam" id="PF23076"/>
    </source>
</evidence>